<gene>
    <name evidence="1" type="ORF">A3F00_02175</name>
</gene>
<comment type="caution">
    <text evidence="1">The sequence shown here is derived from an EMBL/GenBank/DDBJ whole genome shotgun (WGS) entry which is preliminary data.</text>
</comment>
<sequence>MGTVGVGMGPPAAKDASEVIICKSCDSTVNPSHTPSIYIRATELKYTIYKDTPFEDLVKQNYEANIVNKNNTRSVVKGLEQINFAGEKAFTYTLDSSGYSGKDNGFTTYSGINKIIEVKHNGIFFVLIYTQDQTFAQILSTFRFTP</sequence>
<protein>
    <submittedName>
        <fullName evidence="1">Uncharacterized protein</fullName>
    </submittedName>
</protein>
<dbReference type="AlphaFoldDB" id="A0A1F5K8V4"/>
<accession>A0A1F5K8V4</accession>
<evidence type="ECO:0000313" key="1">
    <source>
        <dbReference type="EMBL" id="OGE37357.1"/>
    </source>
</evidence>
<dbReference type="Proteomes" id="UP000176527">
    <property type="component" value="Unassembled WGS sequence"/>
</dbReference>
<evidence type="ECO:0000313" key="2">
    <source>
        <dbReference type="Proteomes" id="UP000176527"/>
    </source>
</evidence>
<organism evidence="1 2">
    <name type="scientific">Candidatus Daviesbacteria bacterium RIFCSPHIGHO2_12_FULL_37_11</name>
    <dbReference type="NCBI Taxonomy" id="1797777"/>
    <lineage>
        <taxon>Bacteria</taxon>
        <taxon>Candidatus Daviesiibacteriota</taxon>
    </lineage>
</organism>
<dbReference type="EMBL" id="MFDE01000045">
    <property type="protein sequence ID" value="OGE37357.1"/>
    <property type="molecule type" value="Genomic_DNA"/>
</dbReference>
<name>A0A1F5K8V4_9BACT</name>
<reference evidence="1 2" key="1">
    <citation type="journal article" date="2016" name="Nat. Commun.">
        <title>Thousands of microbial genomes shed light on interconnected biogeochemical processes in an aquifer system.</title>
        <authorList>
            <person name="Anantharaman K."/>
            <person name="Brown C.T."/>
            <person name="Hug L.A."/>
            <person name="Sharon I."/>
            <person name="Castelle C.J."/>
            <person name="Probst A.J."/>
            <person name="Thomas B.C."/>
            <person name="Singh A."/>
            <person name="Wilkins M.J."/>
            <person name="Karaoz U."/>
            <person name="Brodie E.L."/>
            <person name="Williams K.H."/>
            <person name="Hubbard S.S."/>
            <person name="Banfield J.F."/>
        </authorList>
    </citation>
    <scope>NUCLEOTIDE SEQUENCE [LARGE SCALE GENOMIC DNA]</scope>
</reference>
<proteinExistence type="predicted"/>